<dbReference type="OrthoDB" id="4159154at2759"/>
<dbReference type="InterPro" id="IPR052413">
    <property type="entry name" value="SUR7_domain"/>
</dbReference>
<evidence type="ECO:0000256" key="1">
    <source>
        <dbReference type="SAM" id="MobiDB-lite"/>
    </source>
</evidence>
<protein>
    <recommendedName>
        <fullName evidence="5">Sur7 protein</fullName>
    </recommendedName>
</protein>
<dbReference type="InterPro" id="IPR009571">
    <property type="entry name" value="SUR7/Rim9-like_fungi"/>
</dbReference>
<feature type="transmembrane region" description="Helical" evidence="2">
    <location>
        <begin position="265"/>
        <end position="289"/>
    </location>
</feature>
<reference evidence="3 4" key="1">
    <citation type="submission" date="2015-03" db="EMBL/GenBank/DDBJ databases">
        <title>RNA-seq based gene annotation and comparative genomics of four Zymoseptoria species reveal species-specific pathogenicity related genes and transposable element activity.</title>
        <authorList>
            <person name="Grandaubert J."/>
            <person name="Bhattacharyya A."/>
            <person name="Stukenbrock E.H."/>
        </authorList>
    </citation>
    <scope>NUCLEOTIDE SEQUENCE [LARGE SCALE GENOMIC DNA]</scope>
    <source>
        <strain evidence="3 4">Zb18110</strain>
    </source>
</reference>
<dbReference type="EMBL" id="LAFY01000844">
    <property type="protein sequence ID" value="KJX95954.1"/>
    <property type="molecule type" value="Genomic_DNA"/>
</dbReference>
<evidence type="ECO:0008006" key="5">
    <source>
        <dbReference type="Google" id="ProtNLM"/>
    </source>
</evidence>
<dbReference type="GO" id="GO:0005886">
    <property type="term" value="C:plasma membrane"/>
    <property type="evidence" value="ECO:0007669"/>
    <property type="project" value="InterPro"/>
</dbReference>
<dbReference type="GO" id="GO:0051285">
    <property type="term" value="C:cell cortex of cell tip"/>
    <property type="evidence" value="ECO:0007669"/>
    <property type="project" value="TreeGrafter"/>
</dbReference>
<name>A0A0F4GF34_9PEZI</name>
<feature type="transmembrane region" description="Helical" evidence="2">
    <location>
        <begin position="232"/>
        <end position="253"/>
    </location>
</feature>
<gene>
    <name evidence="3" type="ORF">TI39_contig852g00003</name>
</gene>
<dbReference type="PANTHER" id="PTHR28019:SF7">
    <property type="entry name" value="SUR7 PROTEIN"/>
    <property type="match status" value="1"/>
</dbReference>
<feature type="transmembrane region" description="Helical" evidence="2">
    <location>
        <begin position="309"/>
        <end position="334"/>
    </location>
</feature>
<feature type="region of interest" description="Disordered" evidence="1">
    <location>
        <begin position="342"/>
        <end position="373"/>
    </location>
</feature>
<comment type="caution">
    <text evidence="3">The sequence shown here is derived from an EMBL/GenBank/DDBJ whole genome shotgun (WGS) entry which is preliminary data.</text>
</comment>
<proteinExistence type="predicted"/>
<keyword evidence="4" id="KW-1185">Reference proteome</keyword>
<keyword evidence="2" id="KW-1133">Transmembrane helix</keyword>
<evidence type="ECO:0000256" key="2">
    <source>
        <dbReference type="SAM" id="Phobius"/>
    </source>
</evidence>
<dbReference type="STRING" id="1047168.A0A0F4GF34"/>
<organism evidence="3 4">
    <name type="scientific">Zymoseptoria brevis</name>
    <dbReference type="NCBI Taxonomy" id="1047168"/>
    <lineage>
        <taxon>Eukaryota</taxon>
        <taxon>Fungi</taxon>
        <taxon>Dikarya</taxon>
        <taxon>Ascomycota</taxon>
        <taxon>Pezizomycotina</taxon>
        <taxon>Dothideomycetes</taxon>
        <taxon>Dothideomycetidae</taxon>
        <taxon>Mycosphaerellales</taxon>
        <taxon>Mycosphaerellaceae</taxon>
        <taxon>Zymoseptoria</taxon>
    </lineage>
</organism>
<dbReference type="GO" id="GO:0031505">
    <property type="term" value="P:fungal-type cell wall organization"/>
    <property type="evidence" value="ECO:0007669"/>
    <property type="project" value="TreeGrafter"/>
</dbReference>
<dbReference type="Pfam" id="PF06687">
    <property type="entry name" value="SUR7"/>
    <property type="match status" value="1"/>
</dbReference>
<dbReference type="PANTHER" id="PTHR28019">
    <property type="entry name" value="CELL MEMBRANE PROTEIN YLR413W-RELATED"/>
    <property type="match status" value="1"/>
</dbReference>
<evidence type="ECO:0000313" key="4">
    <source>
        <dbReference type="Proteomes" id="UP000033647"/>
    </source>
</evidence>
<sequence length="373" mass="39870">MARNFQLFAIIPVLVIATATVLAFLCVFAGNKPGFMESYSIFTLNTTRLGQNAVEKVDNKILSFNITKVITKRELPAPAQVVVFDAMITPPPELQARQLGDFVDEVKSKADGALDNVEGAISSKASQVGGAIESGVNSVEGLVISKVSSAFASVQTAMTDTVNDAYIDTIDELNLKGAYAVYLRSTCSGEYVTPDGKNITIGESAFPPNGTKMDVNRCSQHSSLNPLGLVRVLFYIGIIFAGLSLLLGIWATFCFSRKLAILNAIVALPALGFLGLATVATHGFAVAVSKILNLLTGKLGLETDYGGKWIAMAWAMTILILVDIGLWTVLALFGDHLHTPRKNKTGKGLPEHEMKSVHGNGSPPSDRFDGSRF</sequence>
<keyword evidence="2" id="KW-0812">Transmembrane</keyword>
<keyword evidence="2" id="KW-0472">Membrane</keyword>
<evidence type="ECO:0000313" key="3">
    <source>
        <dbReference type="EMBL" id="KJX95954.1"/>
    </source>
</evidence>
<accession>A0A0F4GF34</accession>
<dbReference type="AlphaFoldDB" id="A0A0F4GF34"/>
<dbReference type="Proteomes" id="UP000033647">
    <property type="component" value="Unassembled WGS sequence"/>
</dbReference>